<evidence type="ECO:0000256" key="4">
    <source>
        <dbReference type="ARBA" id="ARBA00023163"/>
    </source>
</evidence>
<dbReference type="Gene3D" id="2.40.330.10">
    <property type="entry name" value="DNA-binding pseudobarrel domain"/>
    <property type="match status" value="1"/>
</dbReference>
<evidence type="ECO:0000256" key="5">
    <source>
        <dbReference type="ARBA" id="ARBA00023242"/>
    </source>
</evidence>
<evidence type="ECO:0008006" key="8">
    <source>
        <dbReference type="Google" id="ProtNLM"/>
    </source>
</evidence>
<evidence type="ECO:0000256" key="1">
    <source>
        <dbReference type="ARBA" id="ARBA00004123"/>
    </source>
</evidence>
<evidence type="ECO:0000256" key="3">
    <source>
        <dbReference type="ARBA" id="ARBA00023125"/>
    </source>
</evidence>
<comment type="caution">
    <text evidence="6">The sequence shown here is derived from an EMBL/GenBank/DDBJ whole genome shotgun (WGS) entry which is preliminary data.</text>
</comment>
<protein>
    <recommendedName>
        <fullName evidence="8">TF-B3 domain-containing protein</fullName>
    </recommendedName>
</protein>
<proteinExistence type="predicted"/>
<keyword evidence="2" id="KW-0805">Transcription regulation</keyword>
<accession>A0ABU6X5M4</accession>
<gene>
    <name evidence="6" type="ORF">PIB30_019145</name>
</gene>
<keyword evidence="3" id="KW-0238">DNA-binding</keyword>
<dbReference type="EMBL" id="JASCZI010211507">
    <property type="protein sequence ID" value="MED6193411.1"/>
    <property type="molecule type" value="Genomic_DNA"/>
</dbReference>
<dbReference type="SUPFAM" id="SSF101936">
    <property type="entry name" value="DNA-binding pseudobarrel domain"/>
    <property type="match status" value="1"/>
</dbReference>
<sequence>MSPSSSNITQTRLETLAPLGNNRGGSATSVHMIARSRTLSFCSSQQSPSREISFCVHRKKLTKSYIKHSKEYLPVAFGEELRLFGSRSMWTTLGPTTIENNIFIFEASSQSRNEDEFHFSLGWQQFRKSYGLRTKDTLFFRI</sequence>
<organism evidence="6 7">
    <name type="scientific">Stylosanthes scabra</name>
    <dbReference type="NCBI Taxonomy" id="79078"/>
    <lineage>
        <taxon>Eukaryota</taxon>
        <taxon>Viridiplantae</taxon>
        <taxon>Streptophyta</taxon>
        <taxon>Embryophyta</taxon>
        <taxon>Tracheophyta</taxon>
        <taxon>Spermatophyta</taxon>
        <taxon>Magnoliopsida</taxon>
        <taxon>eudicotyledons</taxon>
        <taxon>Gunneridae</taxon>
        <taxon>Pentapetalae</taxon>
        <taxon>rosids</taxon>
        <taxon>fabids</taxon>
        <taxon>Fabales</taxon>
        <taxon>Fabaceae</taxon>
        <taxon>Papilionoideae</taxon>
        <taxon>50 kb inversion clade</taxon>
        <taxon>dalbergioids sensu lato</taxon>
        <taxon>Dalbergieae</taxon>
        <taxon>Pterocarpus clade</taxon>
        <taxon>Stylosanthes</taxon>
    </lineage>
</organism>
<keyword evidence="4" id="KW-0804">Transcription</keyword>
<dbReference type="Proteomes" id="UP001341840">
    <property type="component" value="Unassembled WGS sequence"/>
</dbReference>
<reference evidence="6 7" key="1">
    <citation type="journal article" date="2023" name="Plants (Basel)">
        <title>Bridging the Gap: Combining Genomics and Transcriptomics Approaches to Understand Stylosanthes scabra, an Orphan Legume from the Brazilian Caatinga.</title>
        <authorList>
            <person name="Ferreira-Neto J.R.C."/>
            <person name="da Silva M.D."/>
            <person name="Binneck E."/>
            <person name="de Melo N.F."/>
            <person name="da Silva R.H."/>
            <person name="de Melo A.L.T.M."/>
            <person name="Pandolfi V."/>
            <person name="Bustamante F.O."/>
            <person name="Brasileiro-Vidal A.C."/>
            <person name="Benko-Iseppon A.M."/>
        </authorList>
    </citation>
    <scope>NUCLEOTIDE SEQUENCE [LARGE SCALE GENOMIC DNA]</scope>
    <source>
        <tissue evidence="6">Leaves</tissue>
    </source>
</reference>
<comment type="subcellular location">
    <subcellularLocation>
        <location evidence="1">Nucleus</location>
    </subcellularLocation>
</comment>
<evidence type="ECO:0000256" key="2">
    <source>
        <dbReference type="ARBA" id="ARBA00023015"/>
    </source>
</evidence>
<evidence type="ECO:0000313" key="6">
    <source>
        <dbReference type="EMBL" id="MED6193411.1"/>
    </source>
</evidence>
<evidence type="ECO:0000313" key="7">
    <source>
        <dbReference type="Proteomes" id="UP001341840"/>
    </source>
</evidence>
<keyword evidence="7" id="KW-1185">Reference proteome</keyword>
<name>A0ABU6X5M4_9FABA</name>
<dbReference type="InterPro" id="IPR015300">
    <property type="entry name" value="DNA-bd_pseudobarrel_sf"/>
</dbReference>
<keyword evidence="5" id="KW-0539">Nucleus</keyword>